<evidence type="ECO:0000256" key="3">
    <source>
        <dbReference type="ARBA" id="ARBA00022723"/>
    </source>
</evidence>
<dbReference type="GO" id="GO:0005737">
    <property type="term" value="C:cytoplasm"/>
    <property type="evidence" value="ECO:0007669"/>
    <property type="project" value="UniProtKB-SubCell"/>
</dbReference>
<dbReference type="Gene3D" id="1.10.132.70">
    <property type="match status" value="1"/>
</dbReference>
<dbReference type="PANTHER" id="PTHR12066">
    <property type="entry name" value="TELOMERASE REVERSE TRANSCRIPTASE"/>
    <property type="match status" value="1"/>
</dbReference>
<keyword evidence="7" id="KW-0158">Chromosome</keyword>
<dbReference type="Pfam" id="PF12009">
    <property type="entry name" value="Telomerase_RBD"/>
    <property type="match status" value="1"/>
</dbReference>
<dbReference type="InterPro" id="IPR003545">
    <property type="entry name" value="Telomerase_RT"/>
</dbReference>
<dbReference type="GO" id="GO:0016605">
    <property type="term" value="C:PML body"/>
    <property type="evidence" value="ECO:0007669"/>
    <property type="project" value="UniProtKB-SubCell"/>
</dbReference>
<dbReference type="AlphaFoldDB" id="A0A8J6FYI3"/>
<evidence type="ECO:0000313" key="9">
    <source>
        <dbReference type="EMBL" id="KAH0500989.1"/>
    </source>
</evidence>
<keyword evidence="7" id="KW-0539">Nucleus</keyword>
<dbReference type="GO" id="GO:0000333">
    <property type="term" value="C:telomerase catalytic core complex"/>
    <property type="evidence" value="ECO:0007669"/>
    <property type="project" value="TreeGrafter"/>
</dbReference>
<evidence type="ECO:0000256" key="2">
    <source>
        <dbReference type="ARBA" id="ARBA00022695"/>
    </source>
</evidence>
<dbReference type="EC" id="2.7.7.49" evidence="7"/>
<feature type="domain" description="Telomerase ribonucleoprotein complex - RNA-binding" evidence="8">
    <location>
        <begin position="36"/>
        <end position="133"/>
    </location>
</feature>
<keyword evidence="7" id="KW-0779">Telomere</keyword>
<comment type="similarity">
    <text evidence="7">Belongs to the reverse transcriptase family. Telomerase subfamily.</text>
</comment>
<comment type="catalytic activity">
    <reaction evidence="6 7">
        <text>DNA(n) + a 2'-deoxyribonucleoside 5'-triphosphate = DNA(n+1) + diphosphate</text>
        <dbReference type="Rhea" id="RHEA:22508"/>
        <dbReference type="Rhea" id="RHEA-COMP:17339"/>
        <dbReference type="Rhea" id="RHEA-COMP:17340"/>
        <dbReference type="ChEBI" id="CHEBI:33019"/>
        <dbReference type="ChEBI" id="CHEBI:61560"/>
        <dbReference type="ChEBI" id="CHEBI:173112"/>
        <dbReference type="EC" id="2.7.7.49"/>
    </reaction>
</comment>
<evidence type="ECO:0000256" key="7">
    <source>
        <dbReference type="RuleBase" id="RU365061"/>
    </source>
</evidence>
<dbReference type="InterPro" id="IPR021891">
    <property type="entry name" value="Telomerase_RBD"/>
</dbReference>
<dbReference type="GO" id="GO:0000781">
    <property type="term" value="C:chromosome, telomeric region"/>
    <property type="evidence" value="ECO:0007669"/>
    <property type="project" value="UniProtKB-SubCell"/>
</dbReference>
<dbReference type="SMART" id="SM00975">
    <property type="entry name" value="Telomerase_RBD"/>
    <property type="match status" value="1"/>
</dbReference>
<reference evidence="9" key="1">
    <citation type="submission" date="2020-03" db="EMBL/GenBank/DDBJ databases">
        <title>Studies in the Genomics of Life Span.</title>
        <authorList>
            <person name="Glass D."/>
        </authorList>
    </citation>
    <scope>NUCLEOTIDE SEQUENCE</scope>
    <source>
        <strain evidence="9">LTLLF</strain>
        <tissue evidence="9">Muscle</tissue>
    </source>
</reference>
<comment type="subcellular location">
    <subcellularLocation>
        <location evidence="7">Nucleus</location>
        <location evidence="7">Nucleolus</location>
    </subcellularLocation>
    <subcellularLocation>
        <location evidence="7">Nucleus</location>
        <location evidence="7">Nucleoplasm</location>
    </subcellularLocation>
    <subcellularLocation>
        <location evidence="7">Nucleus</location>
    </subcellularLocation>
    <subcellularLocation>
        <location evidence="7">Chromosome</location>
        <location evidence="7">Telomere</location>
    </subcellularLocation>
    <subcellularLocation>
        <location evidence="7">Cytoplasm</location>
    </subcellularLocation>
    <subcellularLocation>
        <location evidence="7">Nucleus</location>
        <location evidence="7">PML body</location>
    </subcellularLocation>
    <text evidence="7">Shuttling between nuclear and cytoplasm depends on cell cycle, phosphorylation states, transformation and DNA damage. Diffuse localization in the nucleoplasm. Enriched in nucleoli of certain cell types. Translocated to the cytoplasm via nuclear pores in a CRM1/RAN-dependent manner involving oxidative stress-mediated phosphorylation at Tyr. Dephosphorylation at this site by SHP2 retains TERT in the nucleus. Translocated to the nucleus by phosphorylation by AKT.</text>
</comment>
<dbReference type="PANTHER" id="PTHR12066:SF0">
    <property type="entry name" value="TELOMERASE REVERSE TRANSCRIPTASE"/>
    <property type="match status" value="1"/>
</dbReference>
<sequence length="137" mass="15524">MPAEALLADADPIPAAACEPCKVLICQTPQVTFRPWQIYGFLLACIRKLVPSGLWGTRHNKCHFLKNVKQFISLGKYSKLSLQELMWKMKVEDCPWLRSNPGEQGWPPLNAARAQKRETMSVRSPQWCRGLMQSVVG</sequence>
<keyword evidence="1 7" id="KW-0808">Transferase</keyword>
<dbReference type="GO" id="GO:0007004">
    <property type="term" value="P:telomere maintenance via telomerase"/>
    <property type="evidence" value="ECO:0007669"/>
    <property type="project" value="TreeGrafter"/>
</dbReference>
<accession>A0A8J6FYI3</accession>
<comment type="domain">
    <text evidence="7">The RNA-interacting domain 1 (RD1)/N-terminal extension (NTE) is required for interaction with the pseudoknot-template domain of each of TERC dimers. It contains anchor sites that bind primer nucleotides upstream of the RNA-DNA hybrid and is thus an essential determinant of repeat addition processivity.</text>
</comment>
<dbReference type="GO" id="GO:0070034">
    <property type="term" value="F:telomerase RNA binding"/>
    <property type="evidence" value="ECO:0007669"/>
    <property type="project" value="TreeGrafter"/>
</dbReference>
<comment type="domain">
    <text evidence="7">The RNA-interacting domain 2 (RD2) is essential for both interaction with the CR4-CR5 domain of TERC and for DNA synthesis.</text>
</comment>
<comment type="caution">
    <text evidence="9">The sequence shown here is derived from an EMBL/GenBank/DDBJ whole genome shotgun (WGS) entry which is preliminary data.</text>
</comment>
<dbReference type="GO" id="GO:0003720">
    <property type="term" value="F:telomerase activity"/>
    <property type="evidence" value="ECO:0007669"/>
    <property type="project" value="InterPro"/>
</dbReference>
<keyword evidence="3 7" id="KW-0479">Metal-binding</keyword>
<keyword evidence="5 7" id="KW-0695">RNA-directed DNA polymerase</keyword>
<protein>
    <recommendedName>
        <fullName evidence="7">Telomerase reverse transcriptase</fullName>
        <ecNumber evidence="7">2.7.7.49</ecNumber>
    </recommendedName>
    <alternativeName>
        <fullName evidence="7">Telomerase catalytic subunit</fullName>
    </alternativeName>
</protein>
<evidence type="ECO:0000313" key="10">
    <source>
        <dbReference type="Proteomes" id="UP000710432"/>
    </source>
</evidence>
<proteinExistence type="inferred from homology"/>
<dbReference type="GO" id="GO:0005730">
    <property type="term" value="C:nucleolus"/>
    <property type="evidence" value="ECO:0007669"/>
    <property type="project" value="UniProtKB-SubCell"/>
</dbReference>
<dbReference type="EMBL" id="JAATJU010026985">
    <property type="protein sequence ID" value="KAH0500989.1"/>
    <property type="molecule type" value="Genomic_DNA"/>
</dbReference>
<dbReference type="Proteomes" id="UP000710432">
    <property type="component" value="Unassembled WGS sequence"/>
</dbReference>
<evidence type="ECO:0000256" key="5">
    <source>
        <dbReference type="ARBA" id="ARBA00022918"/>
    </source>
</evidence>
<organism evidence="9 10">
    <name type="scientific">Microtus ochrogaster</name>
    <name type="common">Prairie vole</name>
    <dbReference type="NCBI Taxonomy" id="79684"/>
    <lineage>
        <taxon>Eukaryota</taxon>
        <taxon>Metazoa</taxon>
        <taxon>Chordata</taxon>
        <taxon>Craniata</taxon>
        <taxon>Vertebrata</taxon>
        <taxon>Euteleostomi</taxon>
        <taxon>Mammalia</taxon>
        <taxon>Eutheria</taxon>
        <taxon>Euarchontoglires</taxon>
        <taxon>Glires</taxon>
        <taxon>Rodentia</taxon>
        <taxon>Myomorpha</taxon>
        <taxon>Muroidea</taxon>
        <taxon>Cricetidae</taxon>
        <taxon>Arvicolinae</taxon>
        <taxon>Microtus</taxon>
    </lineage>
</organism>
<name>A0A8J6FYI3_MICOH</name>
<dbReference type="GO" id="GO:0042162">
    <property type="term" value="F:telomeric DNA binding"/>
    <property type="evidence" value="ECO:0007669"/>
    <property type="project" value="TreeGrafter"/>
</dbReference>
<keyword evidence="4 7" id="KW-0460">Magnesium</keyword>
<evidence type="ECO:0000256" key="6">
    <source>
        <dbReference type="ARBA" id="ARBA00048173"/>
    </source>
</evidence>
<dbReference type="GO" id="GO:0046872">
    <property type="term" value="F:metal ion binding"/>
    <property type="evidence" value="ECO:0007669"/>
    <property type="project" value="UniProtKB-KW"/>
</dbReference>
<comment type="domain">
    <text evidence="7">The primer grip sequence in the RT domain is required for telomerase activity and for stable association with short telomeric primers.</text>
</comment>
<keyword evidence="2 7" id="KW-0548">Nucleotidyltransferase</keyword>
<gene>
    <name evidence="9" type="ORF">LTLLF_199195</name>
</gene>
<evidence type="ECO:0000256" key="4">
    <source>
        <dbReference type="ARBA" id="ARBA00022842"/>
    </source>
</evidence>
<comment type="function">
    <text evidence="7">Telomerase is a ribonucleoprotein enzyme essential for the replication of chromosome termini in most eukaryotes. Active in progenitor and cancer cells. Inactive, or very low activity, in normal somatic cells. Catalytic component of the teleromerase holoenzyme complex whose main activity is the elongation of telomeres by acting as a reverse transcriptase that adds simple sequence repeats to chromosome ends by copying a template sequence within the RNA component of the enzyme. Catalyzes the RNA-dependent extension of 3'-chromosomal termini with the 6-nucleotide telomeric repeat unit, 5'-TTAGGG-3'. The catalytic cycle involves primer binding, primer extension and release of product once the template boundary has been reached or nascent product translocation followed by further extension. More active on substrates containing 2 or 3 telomeric repeats. Telomerase activity is regulated by a number of factors including telomerase complex-associated proteins, chaperones and polypeptide modifiers. Modulates Wnt signaling. Plays important roles in aging and antiapoptosis.</text>
</comment>
<evidence type="ECO:0000256" key="1">
    <source>
        <dbReference type="ARBA" id="ARBA00022679"/>
    </source>
</evidence>
<evidence type="ECO:0000259" key="8">
    <source>
        <dbReference type="SMART" id="SM00975"/>
    </source>
</evidence>
<dbReference type="SMR" id="A0A8J6FYI3"/>